<name>A0A162PID6_PHYB8</name>
<dbReference type="EMBL" id="KV440981">
    <property type="protein sequence ID" value="OAD73137.1"/>
    <property type="molecule type" value="Genomic_DNA"/>
</dbReference>
<dbReference type="GeneID" id="29002427"/>
<feature type="region of interest" description="Disordered" evidence="1">
    <location>
        <begin position="1"/>
        <end position="73"/>
    </location>
</feature>
<protein>
    <submittedName>
        <fullName evidence="2">Uncharacterized protein</fullName>
    </submittedName>
</protein>
<proteinExistence type="predicted"/>
<accession>A0A162PID6</accession>
<keyword evidence="3" id="KW-1185">Reference proteome</keyword>
<evidence type="ECO:0000313" key="2">
    <source>
        <dbReference type="EMBL" id="OAD73137.1"/>
    </source>
</evidence>
<dbReference type="Proteomes" id="UP000077315">
    <property type="component" value="Unassembled WGS sequence"/>
</dbReference>
<organism evidence="2 3">
    <name type="scientific">Phycomyces blakesleeanus (strain ATCC 8743b / DSM 1359 / FGSC 10004 / NBRC 33097 / NRRL 1555)</name>
    <dbReference type="NCBI Taxonomy" id="763407"/>
    <lineage>
        <taxon>Eukaryota</taxon>
        <taxon>Fungi</taxon>
        <taxon>Fungi incertae sedis</taxon>
        <taxon>Mucoromycota</taxon>
        <taxon>Mucoromycotina</taxon>
        <taxon>Mucoromycetes</taxon>
        <taxon>Mucorales</taxon>
        <taxon>Phycomycetaceae</taxon>
        <taxon>Phycomyces</taxon>
    </lineage>
</organism>
<dbReference type="VEuPathDB" id="FungiDB:PHYBLDRAFT_65735"/>
<dbReference type="RefSeq" id="XP_018291177.1">
    <property type="nucleotide sequence ID" value="XM_018441521.1"/>
</dbReference>
<dbReference type="AlphaFoldDB" id="A0A162PID6"/>
<sequence>MKKWYEPKKAHPVAISSQRDGPDLKASLFDRGESDLKSNKERQRNSWEDMLVDSRNREGEARAKSDQEGEEEAEVLTETWRERLGAHCHATCYDNKLHDGDISIISLP</sequence>
<reference evidence="3" key="1">
    <citation type="submission" date="2015-06" db="EMBL/GenBank/DDBJ databases">
        <title>Expansion of signal transduction pathways in fungi by whole-genome duplication.</title>
        <authorList>
            <consortium name="DOE Joint Genome Institute"/>
            <person name="Corrochano L.M."/>
            <person name="Kuo A."/>
            <person name="Marcet-Houben M."/>
            <person name="Polaino S."/>
            <person name="Salamov A."/>
            <person name="Villalobos J.M."/>
            <person name="Alvarez M.I."/>
            <person name="Avalos J."/>
            <person name="Benito E.P."/>
            <person name="Benoit I."/>
            <person name="Burger G."/>
            <person name="Camino L.P."/>
            <person name="Canovas D."/>
            <person name="Cerda-Olmedo E."/>
            <person name="Cheng J.-F."/>
            <person name="Dominguez A."/>
            <person name="Elias M."/>
            <person name="Eslava A.P."/>
            <person name="Glaser F."/>
            <person name="Grimwood J."/>
            <person name="Gutierrez G."/>
            <person name="Heitman J."/>
            <person name="Henrissat B."/>
            <person name="Iturriaga E.A."/>
            <person name="Lang B.F."/>
            <person name="Lavin J.L."/>
            <person name="Lee S."/>
            <person name="Li W."/>
            <person name="Lindquist E."/>
            <person name="Lopez-Garcia S."/>
            <person name="Luque E.M."/>
            <person name="Marcos A.T."/>
            <person name="Martin J."/>
            <person name="McCluskey K."/>
            <person name="Medina H.R."/>
            <person name="Miralles-Duran A."/>
            <person name="Miyazaki A."/>
            <person name="Munoz-Torres E."/>
            <person name="Oguiza J.A."/>
            <person name="Ohm R."/>
            <person name="Olmedo M."/>
            <person name="Orejas M."/>
            <person name="Ortiz-Castellanos L."/>
            <person name="Pisabarro A.G."/>
            <person name="Rodriguez-Romero J."/>
            <person name="Ruiz-Herrera J."/>
            <person name="Ruiz-Vazquez R."/>
            <person name="Sanz C."/>
            <person name="Schackwitz W."/>
            <person name="Schmutz J."/>
            <person name="Shahriari M."/>
            <person name="Shelest E."/>
            <person name="Silva-Franco F."/>
            <person name="Soanes D."/>
            <person name="Syed K."/>
            <person name="Tagua V.G."/>
            <person name="Talbot N.J."/>
            <person name="Thon M."/>
            <person name="De vries R.P."/>
            <person name="Wiebenga A."/>
            <person name="Yadav J.S."/>
            <person name="Braun E.L."/>
            <person name="Baker S."/>
            <person name="Garre V."/>
            <person name="Horwitz B."/>
            <person name="Torres-Martinez S."/>
            <person name="Idnurm A."/>
            <person name="Herrera-Estrella A."/>
            <person name="Gabaldon T."/>
            <person name="Grigoriev I.V."/>
        </authorList>
    </citation>
    <scope>NUCLEOTIDE SEQUENCE [LARGE SCALE GENOMIC DNA]</scope>
    <source>
        <strain evidence="3">NRRL 1555(-)</strain>
    </source>
</reference>
<evidence type="ECO:0000313" key="3">
    <source>
        <dbReference type="Proteomes" id="UP000077315"/>
    </source>
</evidence>
<gene>
    <name evidence="2" type="ORF">PHYBLDRAFT_65735</name>
</gene>
<dbReference type="InParanoid" id="A0A162PID6"/>
<feature type="compositionally biased region" description="Basic and acidic residues" evidence="1">
    <location>
        <begin position="20"/>
        <end position="67"/>
    </location>
</feature>
<evidence type="ECO:0000256" key="1">
    <source>
        <dbReference type="SAM" id="MobiDB-lite"/>
    </source>
</evidence>